<dbReference type="Proteomes" id="UP000245790">
    <property type="component" value="Unassembled WGS sequence"/>
</dbReference>
<keyword evidence="2" id="KW-1185">Reference proteome</keyword>
<name>A0A316FQ78_9GAMM</name>
<dbReference type="InterPro" id="IPR010921">
    <property type="entry name" value="Trp_repressor/repl_initiator"/>
</dbReference>
<dbReference type="GO" id="GO:0004803">
    <property type="term" value="F:transposase activity"/>
    <property type="evidence" value="ECO:0007669"/>
    <property type="project" value="InterPro"/>
</dbReference>
<dbReference type="SUPFAM" id="SSF48295">
    <property type="entry name" value="TrpR-like"/>
    <property type="match status" value="1"/>
</dbReference>
<dbReference type="OrthoDB" id="291972at2"/>
<evidence type="ECO:0000313" key="1">
    <source>
        <dbReference type="EMBL" id="PWK50938.1"/>
    </source>
</evidence>
<dbReference type="RefSeq" id="WP_109763593.1">
    <property type="nucleotide sequence ID" value="NZ_QGGU01000006.1"/>
</dbReference>
<comment type="caution">
    <text evidence="1">The sequence shown here is derived from an EMBL/GenBank/DDBJ whole genome shotgun (WGS) entry which is preliminary data.</text>
</comment>
<evidence type="ECO:0000313" key="2">
    <source>
        <dbReference type="Proteomes" id="UP000245790"/>
    </source>
</evidence>
<dbReference type="InterPro" id="IPR036388">
    <property type="entry name" value="WH-like_DNA-bd_sf"/>
</dbReference>
<sequence>MRRKRRNFQPNFKAKVAIEALKEEKTLAELAEKYELHPNQISEWKKQLLENADSVFGSTQDEKRFTDERAKDMEAKIGQQALEIDFLSKVLGR</sequence>
<dbReference type="EMBL" id="QGGU01000006">
    <property type="protein sequence ID" value="PWK50938.1"/>
    <property type="molecule type" value="Genomic_DNA"/>
</dbReference>
<reference evidence="1 2" key="1">
    <citation type="submission" date="2018-05" db="EMBL/GenBank/DDBJ databases">
        <title>Genomic Encyclopedia of Type Strains, Phase IV (KMG-IV): sequencing the most valuable type-strain genomes for metagenomic binning, comparative biology and taxonomic classification.</title>
        <authorList>
            <person name="Goeker M."/>
        </authorList>
    </citation>
    <scope>NUCLEOTIDE SEQUENCE [LARGE SCALE GENOMIC DNA]</scope>
    <source>
        <strain evidence="1 2">DSM 25350</strain>
    </source>
</reference>
<dbReference type="InterPro" id="IPR002514">
    <property type="entry name" value="Transposase_8"/>
</dbReference>
<dbReference type="GO" id="GO:0006313">
    <property type="term" value="P:DNA transposition"/>
    <property type="evidence" value="ECO:0007669"/>
    <property type="project" value="InterPro"/>
</dbReference>
<dbReference type="Pfam" id="PF01527">
    <property type="entry name" value="HTH_Tnp_1"/>
    <property type="match status" value="1"/>
</dbReference>
<accession>A0A316FQ78</accession>
<dbReference type="Gene3D" id="1.10.10.10">
    <property type="entry name" value="Winged helix-like DNA-binding domain superfamily/Winged helix DNA-binding domain"/>
    <property type="match status" value="1"/>
</dbReference>
<organism evidence="1 2">
    <name type="scientific">Pleionea mediterranea</name>
    <dbReference type="NCBI Taxonomy" id="523701"/>
    <lineage>
        <taxon>Bacteria</taxon>
        <taxon>Pseudomonadati</taxon>
        <taxon>Pseudomonadota</taxon>
        <taxon>Gammaproteobacteria</taxon>
        <taxon>Oceanospirillales</taxon>
        <taxon>Pleioneaceae</taxon>
        <taxon>Pleionea</taxon>
    </lineage>
</organism>
<dbReference type="GO" id="GO:0043565">
    <property type="term" value="F:sequence-specific DNA binding"/>
    <property type="evidence" value="ECO:0007669"/>
    <property type="project" value="InterPro"/>
</dbReference>
<dbReference type="AlphaFoldDB" id="A0A316FQ78"/>
<gene>
    <name evidence="1" type="ORF">C8D97_106231</name>
</gene>
<protein>
    <submittedName>
        <fullName evidence="1">Transposase</fullName>
    </submittedName>
</protein>
<proteinExistence type="predicted"/>